<evidence type="ECO:0000313" key="1">
    <source>
        <dbReference type="EMBL" id="MBU2691592.1"/>
    </source>
</evidence>
<organism evidence="1 2">
    <name type="scientific">Eiseniibacteriota bacterium</name>
    <dbReference type="NCBI Taxonomy" id="2212470"/>
    <lineage>
        <taxon>Bacteria</taxon>
        <taxon>Candidatus Eiseniibacteriota</taxon>
    </lineage>
</organism>
<proteinExistence type="predicted"/>
<gene>
    <name evidence="1" type="ORF">KJ970_11750</name>
</gene>
<dbReference type="EMBL" id="JAHJDP010000066">
    <property type="protein sequence ID" value="MBU2691592.1"/>
    <property type="molecule type" value="Genomic_DNA"/>
</dbReference>
<reference evidence="1" key="1">
    <citation type="submission" date="2021-05" db="EMBL/GenBank/DDBJ databases">
        <title>Energy efficiency and biological interactions define the core microbiome of deep oligotrophic groundwater.</title>
        <authorList>
            <person name="Mehrshad M."/>
            <person name="Lopez-Fernandez M."/>
            <person name="Bell E."/>
            <person name="Bernier-Latmani R."/>
            <person name="Bertilsson S."/>
            <person name="Dopson M."/>
        </authorList>
    </citation>
    <scope>NUCLEOTIDE SEQUENCE</scope>
    <source>
        <strain evidence="1">Modern_marine.mb.64</strain>
    </source>
</reference>
<evidence type="ECO:0000313" key="2">
    <source>
        <dbReference type="Proteomes" id="UP000777784"/>
    </source>
</evidence>
<accession>A0A948RXX2</accession>
<dbReference type="Proteomes" id="UP000777784">
    <property type="component" value="Unassembled WGS sequence"/>
</dbReference>
<dbReference type="AlphaFoldDB" id="A0A948RXX2"/>
<name>A0A948RXX2_UNCEI</name>
<protein>
    <submittedName>
        <fullName evidence="1">Uncharacterized protein</fullName>
    </submittedName>
</protein>
<comment type="caution">
    <text evidence="1">The sequence shown here is derived from an EMBL/GenBank/DDBJ whole genome shotgun (WGS) entry which is preliminary data.</text>
</comment>
<sequence length="376" mass="40429">MRSRTSKSWPGLLTMALAVCLWGCGEGLTNSTGQNPSSILEQARLGVPVVGQPSAASPETGTAPKTEGSLIYFYQRADFDEAFPGLQVEDFEEGNIGDGQILGCSQPLNEHTDNDCFEPGDILPGIEILTNNDHGGLELALVGPDFFYNPSKNIAVTSCPDALILEFPDGRVNGLGLDLISYFTEEYFEIEIIGEDGFQAFTQAFAGNSGRFWGFASEVLISQVIITSPTDQSEAVDNIAFNSIDGTSEFLTVEIDIKPGNDLNTIRLGAKGNIPVALLSMNGFDATVVDPNTVTLGNDDGNDTPVAAKRNISILERTEDIDGDGDEDLVLHFSQAQLEENGDLHSETVELFLRGMLEGGLVFRGSDIVRVKTGRH</sequence>